<dbReference type="RefSeq" id="WP_196274126.1">
    <property type="nucleotide sequence ID" value="NZ_JADQDC010000001.1"/>
</dbReference>
<reference evidence="1 2" key="1">
    <citation type="submission" date="2020-11" db="EMBL/GenBank/DDBJ databases">
        <title>The genome sequence of Novosphingobium sp. 1Y9A.</title>
        <authorList>
            <person name="Liu Y."/>
        </authorList>
    </citation>
    <scope>NUCLEOTIDE SEQUENCE [LARGE SCALE GENOMIC DNA]</scope>
    <source>
        <strain evidence="1 2">1Y9A</strain>
    </source>
</reference>
<dbReference type="InterPro" id="IPR007715">
    <property type="entry name" value="Coq4"/>
</dbReference>
<sequence length="271" mass="30643">MAGPMPLSDGAAGSSRWLDDARIRDWVAFHTLRRNTGPQSLIEGLPEMVGAVDELRDRDRVEAMIKDERRRNKALDRWFDERFVSTYTLEDLGQNPEGSIGRLLHDHMVSLGLTLELLPQRQADPSWAPESDLDYYTLRSGQTHDFDHLIGECGFDAIGEVFPAGLRTGNLFAHLSPDLAGELLTTTMFVTFPWAMRTMLHYPQIWPVVWDNFSHGHDVGTKSANLFIVRWEELLHLTPAQVRSELGVKGFTGPRDNRAASLIFGEGREIF</sequence>
<keyword evidence="2" id="KW-1185">Reference proteome</keyword>
<comment type="caution">
    <text evidence="1">The sequence shown here is derived from an EMBL/GenBank/DDBJ whole genome shotgun (WGS) entry which is preliminary data.</text>
</comment>
<protein>
    <recommendedName>
        <fullName evidence="3">Ubiquinone biosynthesis protein</fullName>
    </recommendedName>
</protein>
<proteinExistence type="predicted"/>
<dbReference type="Pfam" id="PF05019">
    <property type="entry name" value="Coq4"/>
    <property type="match status" value="1"/>
</dbReference>
<organism evidence="1 2">
    <name type="scientific">Novosphingobium jiangmenense</name>
    <dbReference type="NCBI Taxonomy" id="2791981"/>
    <lineage>
        <taxon>Bacteria</taxon>
        <taxon>Pseudomonadati</taxon>
        <taxon>Pseudomonadota</taxon>
        <taxon>Alphaproteobacteria</taxon>
        <taxon>Sphingomonadales</taxon>
        <taxon>Sphingomonadaceae</taxon>
        <taxon>Novosphingobium</taxon>
    </lineage>
</organism>
<accession>A0ABS0HBX3</accession>
<evidence type="ECO:0000313" key="1">
    <source>
        <dbReference type="EMBL" id="MBF9149767.1"/>
    </source>
</evidence>
<gene>
    <name evidence="1" type="ORF">I2488_02000</name>
</gene>
<evidence type="ECO:0000313" key="2">
    <source>
        <dbReference type="Proteomes" id="UP000600799"/>
    </source>
</evidence>
<evidence type="ECO:0008006" key="3">
    <source>
        <dbReference type="Google" id="ProtNLM"/>
    </source>
</evidence>
<dbReference type="EMBL" id="JADQDC010000001">
    <property type="protein sequence ID" value="MBF9149767.1"/>
    <property type="molecule type" value="Genomic_DNA"/>
</dbReference>
<name>A0ABS0HBX3_9SPHN</name>
<dbReference type="Proteomes" id="UP000600799">
    <property type="component" value="Unassembled WGS sequence"/>
</dbReference>